<organism evidence="1">
    <name type="scientific">Salmonella phage vB_SEnST11_KE26</name>
    <dbReference type="NCBI Taxonomy" id="3161177"/>
    <lineage>
        <taxon>Viruses</taxon>
        <taxon>Duplodnaviria</taxon>
        <taxon>Heunggongvirae</taxon>
        <taxon>Uroviricota</taxon>
        <taxon>Caudoviricetes</taxon>
        <taxon>Rosemountvirus</taxon>
    </lineage>
</organism>
<dbReference type="EMBL" id="PP856725">
    <property type="protein sequence ID" value="XCH40873.1"/>
    <property type="molecule type" value="Genomic_DNA"/>
</dbReference>
<name>A0AAU8GFU9_9CAUD</name>
<proteinExistence type="predicted"/>
<evidence type="ECO:0000313" key="1">
    <source>
        <dbReference type="EMBL" id="XCH40873.1"/>
    </source>
</evidence>
<accession>A0AAU8GFU9</accession>
<sequence length="50" mass="5704">MRWFCEGAQLNVALSVALWHFLFDILAGWQVIHNNSGAEASHLMQFESAR</sequence>
<gene>
    <name evidence="1" type="ORF">QSPPMHGG_CDS0017</name>
</gene>
<evidence type="ECO:0008006" key="2">
    <source>
        <dbReference type="Google" id="ProtNLM"/>
    </source>
</evidence>
<protein>
    <recommendedName>
        <fullName evidence="2">DUF3307 domain-containing protein</fullName>
    </recommendedName>
</protein>
<reference evidence="1" key="1">
    <citation type="submission" date="2024-05" db="EMBL/GenBank/DDBJ databases">
        <authorList>
            <person name="Mugo M.M."/>
            <person name="Musyoki A.M."/>
            <person name="Makumi A.M."/>
            <person name="Mutai I."/>
            <person name="Drechsel O."/>
            <person name="Kering K.K."/>
            <person name="Muturi P."/>
            <person name="Mbae C.K."/>
            <person name="Kariuki S.M."/>
        </authorList>
    </citation>
    <scope>NUCLEOTIDE SEQUENCE</scope>
</reference>